<keyword evidence="3" id="KW-1185">Reference proteome</keyword>
<dbReference type="AlphaFoldDB" id="A0AA88HDG5"/>
<organism evidence="2 3">
    <name type="scientific">Artemia franciscana</name>
    <name type="common">Brine shrimp</name>
    <name type="synonym">Artemia sanfranciscana</name>
    <dbReference type="NCBI Taxonomy" id="6661"/>
    <lineage>
        <taxon>Eukaryota</taxon>
        <taxon>Metazoa</taxon>
        <taxon>Ecdysozoa</taxon>
        <taxon>Arthropoda</taxon>
        <taxon>Crustacea</taxon>
        <taxon>Branchiopoda</taxon>
        <taxon>Anostraca</taxon>
        <taxon>Artemiidae</taxon>
        <taxon>Artemia</taxon>
    </lineage>
</organism>
<accession>A0AA88HDG5</accession>
<dbReference type="Proteomes" id="UP001187531">
    <property type="component" value="Unassembled WGS sequence"/>
</dbReference>
<evidence type="ECO:0000313" key="2">
    <source>
        <dbReference type="EMBL" id="KAK2703282.1"/>
    </source>
</evidence>
<reference evidence="2" key="1">
    <citation type="submission" date="2023-07" db="EMBL/GenBank/DDBJ databases">
        <title>Chromosome-level genome assembly of Artemia franciscana.</title>
        <authorList>
            <person name="Jo E."/>
        </authorList>
    </citation>
    <scope>NUCLEOTIDE SEQUENCE</scope>
    <source>
        <tissue evidence="2">Whole body</tissue>
    </source>
</reference>
<evidence type="ECO:0000313" key="3">
    <source>
        <dbReference type="Proteomes" id="UP001187531"/>
    </source>
</evidence>
<feature type="region of interest" description="Disordered" evidence="1">
    <location>
        <begin position="76"/>
        <end position="150"/>
    </location>
</feature>
<name>A0AA88HDG5_ARTSF</name>
<evidence type="ECO:0000256" key="1">
    <source>
        <dbReference type="SAM" id="MobiDB-lite"/>
    </source>
</evidence>
<comment type="caution">
    <text evidence="2">The sequence shown here is derived from an EMBL/GenBank/DDBJ whole genome shotgun (WGS) entry which is preliminary data.</text>
</comment>
<proteinExistence type="predicted"/>
<dbReference type="EMBL" id="JAVRJZ010000107">
    <property type="protein sequence ID" value="KAK2703282.1"/>
    <property type="molecule type" value="Genomic_DNA"/>
</dbReference>
<sequence length="171" mass="20496">MGKWLREEDDKHDNSYSKKMSHPKEATKADFTIFSIFYKILTIFVSSINKTTRHMEQELKIKKKILDWPKIEKTVTKTDGKKNKRDNIKKKENITEKEYVSEKEGKIQKNHREKDNNPEKEDTPHNENVVKKENKSEKKNFAEKENERNNIIQEEIKRRSLLNCIKENLVH</sequence>
<feature type="region of interest" description="Disordered" evidence="1">
    <location>
        <begin position="1"/>
        <end position="22"/>
    </location>
</feature>
<gene>
    <name evidence="2" type="ORF">QYM36_018199</name>
</gene>
<protein>
    <submittedName>
        <fullName evidence="2">Uncharacterized protein</fullName>
    </submittedName>
</protein>